<evidence type="ECO:0000259" key="4">
    <source>
        <dbReference type="Pfam" id="PF00534"/>
    </source>
</evidence>
<dbReference type="PANTHER" id="PTHR45947:SF3">
    <property type="entry name" value="SULFOQUINOVOSYL TRANSFERASE SQD2"/>
    <property type="match status" value="1"/>
</dbReference>
<dbReference type="Pfam" id="PF00534">
    <property type="entry name" value="Glycos_transf_1"/>
    <property type="match status" value="1"/>
</dbReference>
<keyword evidence="1 6" id="KW-0328">Glycosyltransferase</keyword>
<keyword evidence="7" id="KW-1185">Reference proteome</keyword>
<evidence type="ECO:0000313" key="6">
    <source>
        <dbReference type="EMBL" id="ROP43826.1"/>
    </source>
</evidence>
<comment type="caution">
    <text evidence="6">The sequence shown here is derived from an EMBL/GenBank/DDBJ whole genome shotgun (WGS) entry which is preliminary data.</text>
</comment>
<dbReference type="InterPro" id="IPR001296">
    <property type="entry name" value="Glyco_trans_1"/>
</dbReference>
<gene>
    <name evidence="6" type="ORF">EDC03_1422</name>
</gene>
<dbReference type="InterPro" id="IPR050194">
    <property type="entry name" value="Glycosyltransferase_grp1"/>
</dbReference>
<evidence type="ECO:0000256" key="1">
    <source>
        <dbReference type="ARBA" id="ARBA00022676"/>
    </source>
</evidence>
<dbReference type="EMBL" id="RJKN01000003">
    <property type="protein sequence ID" value="ROP43826.1"/>
    <property type="molecule type" value="Genomic_DNA"/>
</dbReference>
<organism evidence="6 7">
    <name type="scientific">Pseudokineococcus lusitanus</name>
    <dbReference type="NCBI Taxonomy" id="763993"/>
    <lineage>
        <taxon>Bacteria</taxon>
        <taxon>Bacillati</taxon>
        <taxon>Actinomycetota</taxon>
        <taxon>Actinomycetes</taxon>
        <taxon>Kineosporiales</taxon>
        <taxon>Kineosporiaceae</taxon>
        <taxon>Pseudokineococcus</taxon>
    </lineage>
</organism>
<dbReference type="Gene3D" id="3.40.50.2000">
    <property type="entry name" value="Glycogen Phosphorylase B"/>
    <property type="match status" value="2"/>
</dbReference>
<protein>
    <submittedName>
        <fullName evidence="6">Phosphatidylinositol alpha 1,6-mannosyltransferase</fullName>
    </submittedName>
</protein>
<dbReference type="SUPFAM" id="SSF53756">
    <property type="entry name" value="UDP-Glycosyltransferase/glycogen phosphorylase"/>
    <property type="match status" value="1"/>
</dbReference>
<dbReference type="Proteomes" id="UP000276232">
    <property type="component" value="Unassembled WGS sequence"/>
</dbReference>
<evidence type="ECO:0000259" key="5">
    <source>
        <dbReference type="Pfam" id="PF13439"/>
    </source>
</evidence>
<dbReference type="FunCoup" id="A0A3N1HMY7">
    <property type="interactions" value="11"/>
</dbReference>
<proteinExistence type="predicted"/>
<dbReference type="RefSeq" id="WP_123379509.1">
    <property type="nucleotide sequence ID" value="NZ_RJKN01000003.1"/>
</dbReference>
<name>A0A3N1HMY7_9ACTN</name>
<dbReference type="Pfam" id="PF13439">
    <property type="entry name" value="Glyco_transf_4"/>
    <property type="match status" value="1"/>
</dbReference>
<evidence type="ECO:0000256" key="2">
    <source>
        <dbReference type="ARBA" id="ARBA00022679"/>
    </source>
</evidence>
<feature type="region of interest" description="Disordered" evidence="3">
    <location>
        <begin position="369"/>
        <end position="397"/>
    </location>
</feature>
<keyword evidence="2 6" id="KW-0808">Transferase</keyword>
<sequence>MRVVVVAESWTPDVNGVTRSVAQVRDHLVRRGHECLVVAPEARHRPVVDHVPTVRVPAVRWPGAGVSVGLPGPRVAEVLRAEAPDVVHLAAPFCLGAQAARAADRLGVPSVAVYQTDVAAFAAGYGLGAGRSAAWRWTAAVHALAGRTLAPSRAAVADLHRHRVPRVHLWPRGVDAVAFAPAHRSARLRERWAPGGEVVVGYVGRLAPEKQLHLLEPLSRTPGVRLVLVGDGPARAELRERLPGAVLTGHLSGAALSTATASLDVFVHPGRHETFCQSLQEALAAGVPAVAPAAGGPLDLVRPGTGLLFAPDDAEDLRRCVLELVGDGDRRRAAGAAARASVRDRTWESVGDRLLGHYAAVLAGDDVAGLPAPRAGGLGTRRPGGRRRPLAAPRGAA</sequence>
<dbReference type="InterPro" id="IPR028098">
    <property type="entry name" value="Glyco_trans_4-like_N"/>
</dbReference>
<dbReference type="GO" id="GO:1901137">
    <property type="term" value="P:carbohydrate derivative biosynthetic process"/>
    <property type="evidence" value="ECO:0007669"/>
    <property type="project" value="UniProtKB-ARBA"/>
</dbReference>
<dbReference type="PANTHER" id="PTHR45947">
    <property type="entry name" value="SULFOQUINOVOSYL TRANSFERASE SQD2"/>
    <property type="match status" value="1"/>
</dbReference>
<dbReference type="GO" id="GO:0016758">
    <property type="term" value="F:hexosyltransferase activity"/>
    <property type="evidence" value="ECO:0007669"/>
    <property type="project" value="TreeGrafter"/>
</dbReference>
<reference evidence="6 7" key="1">
    <citation type="journal article" date="2015" name="Stand. Genomic Sci.">
        <title>Genomic Encyclopedia of Bacterial and Archaeal Type Strains, Phase III: the genomes of soil and plant-associated and newly described type strains.</title>
        <authorList>
            <person name="Whitman W.B."/>
            <person name="Woyke T."/>
            <person name="Klenk H.P."/>
            <person name="Zhou Y."/>
            <person name="Lilburn T.G."/>
            <person name="Beck B.J."/>
            <person name="De Vos P."/>
            <person name="Vandamme P."/>
            <person name="Eisen J.A."/>
            <person name="Garrity G."/>
            <person name="Hugenholtz P."/>
            <person name="Kyrpides N.C."/>
        </authorList>
    </citation>
    <scope>NUCLEOTIDE SEQUENCE [LARGE SCALE GENOMIC DNA]</scope>
    <source>
        <strain evidence="6 7">CECT 7306</strain>
    </source>
</reference>
<dbReference type="InParanoid" id="A0A3N1HMY7"/>
<evidence type="ECO:0000313" key="7">
    <source>
        <dbReference type="Proteomes" id="UP000276232"/>
    </source>
</evidence>
<accession>A0A3N1HMY7</accession>
<feature type="domain" description="Glycosyltransferase subfamily 4-like N-terminal" evidence="5">
    <location>
        <begin position="14"/>
        <end position="175"/>
    </location>
</feature>
<dbReference type="OrthoDB" id="9802525at2"/>
<dbReference type="AlphaFoldDB" id="A0A3N1HMY7"/>
<evidence type="ECO:0000256" key="3">
    <source>
        <dbReference type="SAM" id="MobiDB-lite"/>
    </source>
</evidence>
<feature type="domain" description="Glycosyl transferase family 1" evidence="4">
    <location>
        <begin position="194"/>
        <end position="339"/>
    </location>
</feature>